<dbReference type="Gene3D" id="1.25.40.390">
    <property type="match status" value="1"/>
</dbReference>
<reference evidence="7" key="1">
    <citation type="submission" date="2019-08" db="EMBL/GenBank/DDBJ databases">
        <authorList>
            <person name="Kucharzyk K."/>
            <person name="Murdoch R.W."/>
            <person name="Higgins S."/>
            <person name="Loffler F."/>
        </authorList>
    </citation>
    <scope>NUCLEOTIDE SEQUENCE</scope>
</reference>
<comment type="subcellular location">
    <subcellularLocation>
        <location evidence="1">Cell outer membrane</location>
    </subcellularLocation>
</comment>
<keyword evidence="2" id="KW-0732">Signal</keyword>
<name>A0A644SKU2_9ZZZZ</name>
<dbReference type="InterPro" id="IPR011990">
    <property type="entry name" value="TPR-like_helical_dom_sf"/>
</dbReference>
<evidence type="ECO:0000259" key="5">
    <source>
        <dbReference type="Pfam" id="PF07980"/>
    </source>
</evidence>
<evidence type="ECO:0000256" key="2">
    <source>
        <dbReference type="ARBA" id="ARBA00022729"/>
    </source>
</evidence>
<sequence>MKIYKFNSVKKILFFAILTAGLSSCSNEFTTRPSEDSITADSYYKTNEQVASCTDALYNRTWFQFHNKFFFAISEVGSGNMYTNSSDVNAMRNFSINGSDPELNNGWQSLWANVAQANYLINNLKIRVAPAVSQEVVNNALGEAYFMRATAYFYLVRLWGPVPIIENNLDHVSSPQLNTNRVEDVYELIRRDYVKASELLYSKTRGSAYASNVKVSKGSAKAMLAKVYLYMKDYPKAKATAEEVINSGEFKLLGGSALPNKSFGDLFTYAGNNNEESIFALQWKGDGNYGSASNCNTQFGISSATVSTSNATYGGVFAPSQDILNLYSSSDVRRKETIMLPGDVYPNIKAKIGSNYGPLVVPAADLIGGQGAGAAIKKYCLGVVNGDVTGPADGWAMMNNNTYIMRYAELLLIHAEAVLAGASSTADASALKSLNAVRNRAGLNSVSSFTFDDLFTERRKELAFEGDYWFDLGRLPRAKAIAIMSAQNRGNMWGAEYFTPDYADFSLPYPTNDVIKNPKLLEAPVPYVFK</sequence>
<dbReference type="SUPFAM" id="SSF48452">
    <property type="entry name" value="TPR-like"/>
    <property type="match status" value="1"/>
</dbReference>
<dbReference type="EMBL" id="VSSQ01000001">
    <property type="protein sequence ID" value="MPL55265.1"/>
    <property type="molecule type" value="Genomic_DNA"/>
</dbReference>
<dbReference type="AlphaFoldDB" id="A0A644SKU2"/>
<evidence type="ECO:0000256" key="3">
    <source>
        <dbReference type="ARBA" id="ARBA00023136"/>
    </source>
</evidence>
<gene>
    <name evidence="7" type="ORF">SDC9_00735</name>
</gene>
<dbReference type="Pfam" id="PF14322">
    <property type="entry name" value="SusD-like_3"/>
    <property type="match status" value="1"/>
</dbReference>
<dbReference type="PROSITE" id="PS51257">
    <property type="entry name" value="PROKAR_LIPOPROTEIN"/>
    <property type="match status" value="1"/>
</dbReference>
<keyword evidence="3" id="KW-0472">Membrane</keyword>
<proteinExistence type="predicted"/>
<feature type="domain" description="SusD-like N-terminal" evidence="6">
    <location>
        <begin position="75"/>
        <end position="229"/>
    </location>
</feature>
<dbReference type="GO" id="GO:0009279">
    <property type="term" value="C:cell outer membrane"/>
    <property type="evidence" value="ECO:0007669"/>
    <property type="project" value="UniProtKB-SubCell"/>
</dbReference>
<evidence type="ECO:0000259" key="6">
    <source>
        <dbReference type="Pfam" id="PF14322"/>
    </source>
</evidence>
<organism evidence="7">
    <name type="scientific">bioreactor metagenome</name>
    <dbReference type="NCBI Taxonomy" id="1076179"/>
    <lineage>
        <taxon>unclassified sequences</taxon>
        <taxon>metagenomes</taxon>
        <taxon>ecological metagenomes</taxon>
    </lineage>
</organism>
<comment type="caution">
    <text evidence="7">The sequence shown here is derived from an EMBL/GenBank/DDBJ whole genome shotgun (WGS) entry which is preliminary data.</text>
</comment>
<protein>
    <submittedName>
        <fullName evidence="7">SusD-like protein</fullName>
    </submittedName>
</protein>
<accession>A0A644SKU2</accession>
<dbReference type="InterPro" id="IPR012944">
    <property type="entry name" value="SusD_RagB_dom"/>
</dbReference>
<keyword evidence="4" id="KW-0998">Cell outer membrane</keyword>
<evidence type="ECO:0000256" key="4">
    <source>
        <dbReference type="ARBA" id="ARBA00023237"/>
    </source>
</evidence>
<dbReference type="Pfam" id="PF07980">
    <property type="entry name" value="SusD_RagB"/>
    <property type="match status" value="1"/>
</dbReference>
<dbReference type="InterPro" id="IPR033985">
    <property type="entry name" value="SusD-like_N"/>
</dbReference>
<evidence type="ECO:0000313" key="7">
    <source>
        <dbReference type="EMBL" id="MPL55265.1"/>
    </source>
</evidence>
<evidence type="ECO:0000256" key="1">
    <source>
        <dbReference type="ARBA" id="ARBA00004442"/>
    </source>
</evidence>
<feature type="domain" description="RagB/SusD" evidence="5">
    <location>
        <begin position="276"/>
        <end position="524"/>
    </location>
</feature>